<keyword evidence="6" id="KW-1185">Reference proteome</keyword>
<proteinExistence type="predicted"/>
<sequence length="172" mass="18178">MDQEAPAGLGDAGASGGPGRGPPQLSLEDKAFLDEFGRRISTTAFVAMVVGASGFYGLARQLAFKRRGLWTFFGATACPLVAWYAVINQERERVMDLAKKLQFDAPPDARFTQSTSSVSGDEALAKLFPPAPLALVNSPQVPSRGLGLPPMGPPGAAGQAPNSFNTWNSWPK</sequence>
<feature type="compositionally biased region" description="Polar residues" evidence="1">
    <location>
        <begin position="162"/>
        <end position="172"/>
    </location>
</feature>
<protein>
    <submittedName>
        <fullName evidence="5">Kinesin-like protein KIF3A</fullName>
    </submittedName>
</protein>
<accession>A0A9P1FRI5</accession>
<dbReference type="EMBL" id="CAMXCT030000866">
    <property type="protein sequence ID" value="CAL4771467.1"/>
    <property type="molecule type" value="Genomic_DNA"/>
</dbReference>
<feature type="region of interest" description="Disordered" evidence="1">
    <location>
        <begin position="150"/>
        <end position="172"/>
    </location>
</feature>
<dbReference type="Proteomes" id="UP001152797">
    <property type="component" value="Unassembled WGS sequence"/>
</dbReference>
<keyword evidence="2" id="KW-1133">Transmembrane helix</keyword>
<comment type="caution">
    <text evidence="3">The sequence shown here is derived from an EMBL/GenBank/DDBJ whole genome shotgun (WGS) entry which is preliminary data.</text>
</comment>
<keyword evidence="2" id="KW-0812">Transmembrane</keyword>
<reference evidence="3" key="1">
    <citation type="submission" date="2022-10" db="EMBL/GenBank/DDBJ databases">
        <authorList>
            <person name="Chen Y."/>
            <person name="Dougan E. K."/>
            <person name="Chan C."/>
            <person name="Rhodes N."/>
            <person name="Thang M."/>
        </authorList>
    </citation>
    <scope>NUCLEOTIDE SEQUENCE</scope>
</reference>
<dbReference type="EMBL" id="CAMXCT010000866">
    <property type="protein sequence ID" value="CAI3984155.1"/>
    <property type="molecule type" value="Genomic_DNA"/>
</dbReference>
<feature type="compositionally biased region" description="Gly residues" evidence="1">
    <location>
        <begin position="10"/>
        <end position="19"/>
    </location>
</feature>
<feature type="transmembrane region" description="Helical" evidence="2">
    <location>
        <begin position="68"/>
        <end position="86"/>
    </location>
</feature>
<feature type="compositionally biased region" description="Low complexity" evidence="1">
    <location>
        <begin position="150"/>
        <end position="161"/>
    </location>
</feature>
<dbReference type="AlphaFoldDB" id="A0A9P1FRI5"/>
<name>A0A9P1FRI5_9DINO</name>
<dbReference type="EMBL" id="CAMXCT020000866">
    <property type="protein sequence ID" value="CAL1137530.1"/>
    <property type="molecule type" value="Genomic_DNA"/>
</dbReference>
<evidence type="ECO:0000313" key="4">
    <source>
        <dbReference type="EMBL" id="CAL1137530.1"/>
    </source>
</evidence>
<feature type="transmembrane region" description="Helical" evidence="2">
    <location>
        <begin position="40"/>
        <end position="59"/>
    </location>
</feature>
<evidence type="ECO:0000256" key="1">
    <source>
        <dbReference type="SAM" id="MobiDB-lite"/>
    </source>
</evidence>
<evidence type="ECO:0000313" key="3">
    <source>
        <dbReference type="EMBL" id="CAI3984155.1"/>
    </source>
</evidence>
<evidence type="ECO:0000313" key="6">
    <source>
        <dbReference type="Proteomes" id="UP001152797"/>
    </source>
</evidence>
<evidence type="ECO:0000256" key="2">
    <source>
        <dbReference type="SAM" id="Phobius"/>
    </source>
</evidence>
<reference evidence="4" key="2">
    <citation type="submission" date="2024-04" db="EMBL/GenBank/DDBJ databases">
        <authorList>
            <person name="Chen Y."/>
            <person name="Shah S."/>
            <person name="Dougan E. K."/>
            <person name="Thang M."/>
            <person name="Chan C."/>
        </authorList>
    </citation>
    <scope>NUCLEOTIDE SEQUENCE [LARGE SCALE GENOMIC DNA]</scope>
</reference>
<feature type="region of interest" description="Disordered" evidence="1">
    <location>
        <begin position="1"/>
        <end position="24"/>
    </location>
</feature>
<keyword evidence="2" id="KW-0472">Membrane</keyword>
<evidence type="ECO:0000313" key="5">
    <source>
        <dbReference type="EMBL" id="CAL4771467.1"/>
    </source>
</evidence>
<gene>
    <name evidence="3" type="ORF">C1SCF055_LOCUS11705</name>
</gene>
<organism evidence="3">
    <name type="scientific">Cladocopium goreaui</name>
    <dbReference type="NCBI Taxonomy" id="2562237"/>
    <lineage>
        <taxon>Eukaryota</taxon>
        <taxon>Sar</taxon>
        <taxon>Alveolata</taxon>
        <taxon>Dinophyceae</taxon>
        <taxon>Suessiales</taxon>
        <taxon>Symbiodiniaceae</taxon>
        <taxon>Cladocopium</taxon>
    </lineage>
</organism>